<dbReference type="Gene3D" id="3.30.710.10">
    <property type="entry name" value="Potassium Channel Kv1.1, Chain A"/>
    <property type="match status" value="1"/>
</dbReference>
<organism evidence="3 4">
    <name type="scientific">Dichomitus squalens</name>
    <dbReference type="NCBI Taxonomy" id="114155"/>
    <lineage>
        <taxon>Eukaryota</taxon>
        <taxon>Fungi</taxon>
        <taxon>Dikarya</taxon>
        <taxon>Basidiomycota</taxon>
        <taxon>Agaricomycotina</taxon>
        <taxon>Agaricomycetes</taxon>
        <taxon>Polyporales</taxon>
        <taxon>Polyporaceae</taxon>
        <taxon>Dichomitus</taxon>
    </lineage>
</organism>
<sequence>MATSPPYEDANNGDLVIRTSDGGEYHIHKFLIAHISFVFADMLSVPQPHDSSMGKPVVDVTELRSVWRRILDLCYHYESDVGEPLAIVHIRDLLEAGKKYHMQVVTSHMRRTLLSPAILETHALSVYALACAYRLEDVAQ</sequence>
<dbReference type="Pfam" id="PF00651">
    <property type="entry name" value="BTB"/>
    <property type="match status" value="1"/>
</dbReference>
<feature type="domain" description="BTB" evidence="1">
    <location>
        <begin position="13"/>
        <end position="83"/>
    </location>
</feature>
<reference evidence="3 4" key="1">
    <citation type="submission" date="2019-01" db="EMBL/GenBank/DDBJ databases">
        <title>Draft genome sequences of three monokaryotic isolates of the white-rot basidiomycete fungus Dichomitus squalens.</title>
        <authorList>
            <consortium name="DOE Joint Genome Institute"/>
            <person name="Lopez S.C."/>
            <person name="Andreopoulos B."/>
            <person name="Pangilinan J."/>
            <person name="Lipzen A."/>
            <person name="Riley R."/>
            <person name="Ahrendt S."/>
            <person name="Ng V."/>
            <person name="Barry K."/>
            <person name="Daum C."/>
            <person name="Grigoriev I.V."/>
            <person name="Hilden K.S."/>
            <person name="Makela M.R."/>
            <person name="de Vries R.P."/>
        </authorList>
    </citation>
    <scope>NUCLEOTIDE SEQUENCE [LARGE SCALE GENOMIC DNA]</scope>
    <source>
        <strain evidence="3 4">CBS 464.89</strain>
        <strain evidence="2">OM18370.1</strain>
    </source>
</reference>
<dbReference type="EMBL" id="ML145273">
    <property type="protein sequence ID" value="TBU51984.1"/>
    <property type="molecule type" value="Genomic_DNA"/>
</dbReference>
<dbReference type="EMBL" id="ML143433">
    <property type="protein sequence ID" value="TBU27327.1"/>
    <property type="molecule type" value="Genomic_DNA"/>
</dbReference>
<protein>
    <recommendedName>
        <fullName evidence="1">BTB domain-containing protein</fullName>
    </recommendedName>
</protein>
<dbReference type="InterPro" id="IPR011333">
    <property type="entry name" value="SKP1/BTB/POZ_sf"/>
</dbReference>
<dbReference type="Proteomes" id="UP000292082">
    <property type="component" value="Unassembled WGS sequence"/>
</dbReference>
<evidence type="ECO:0000313" key="4">
    <source>
        <dbReference type="Proteomes" id="UP000292082"/>
    </source>
</evidence>
<evidence type="ECO:0000313" key="2">
    <source>
        <dbReference type="EMBL" id="TBU27327.1"/>
    </source>
</evidence>
<dbReference type="STRING" id="114155.A0A4Q9PBA2"/>
<dbReference type="OrthoDB" id="2797179at2759"/>
<dbReference type="AlphaFoldDB" id="A0A4Q9PBA2"/>
<proteinExistence type="predicted"/>
<evidence type="ECO:0000259" key="1">
    <source>
        <dbReference type="PROSITE" id="PS50097"/>
    </source>
</evidence>
<dbReference type="SUPFAM" id="SSF54695">
    <property type="entry name" value="POZ domain"/>
    <property type="match status" value="1"/>
</dbReference>
<dbReference type="CDD" id="cd18186">
    <property type="entry name" value="BTB_POZ_ZBTB_KLHL-like"/>
    <property type="match status" value="1"/>
</dbReference>
<evidence type="ECO:0000313" key="3">
    <source>
        <dbReference type="EMBL" id="TBU51984.1"/>
    </source>
</evidence>
<keyword evidence="4" id="KW-1185">Reference proteome</keyword>
<dbReference type="InterPro" id="IPR000210">
    <property type="entry name" value="BTB/POZ_dom"/>
</dbReference>
<dbReference type="Proteomes" id="UP000292957">
    <property type="component" value="Unassembled WGS sequence"/>
</dbReference>
<dbReference type="PROSITE" id="PS50097">
    <property type="entry name" value="BTB"/>
    <property type="match status" value="1"/>
</dbReference>
<accession>A0A4Q9PBA2</accession>
<name>A0A4Q9PBA2_9APHY</name>
<gene>
    <name evidence="3" type="ORF">BD310DRAFT_273717</name>
    <name evidence="2" type="ORF">BD311DRAFT_789156</name>
</gene>